<feature type="transmembrane region" description="Helical" evidence="1">
    <location>
        <begin position="6"/>
        <end position="27"/>
    </location>
</feature>
<gene>
    <name evidence="2" type="ORF">L873DRAFT_1787157</name>
</gene>
<keyword evidence="3" id="KW-1185">Reference proteome</keyword>
<keyword evidence="1" id="KW-1133">Transmembrane helix</keyword>
<dbReference type="Proteomes" id="UP000276215">
    <property type="component" value="Unassembled WGS sequence"/>
</dbReference>
<dbReference type="AlphaFoldDB" id="A0A3N4K2E8"/>
<reference evidence="2 3" key="1">
    <citation type="journal article" date="2018" name="Nat. Ecol. Evol.">
        <title>Pezizomycetes genomes reveal the molecular basis of ectomycorrhizal truffle lifestyle.</title>
        <authorList>
            <person name="Murat C."/>
            <person name="Payen T."/>
            <person name="Noel B."/>
            <person name="Kuo A."/>
            <person name="Morin E."/>
            <person name="Chen J."/>
            <person name="Kohler A."/>
            <person name="Krizsan K."/>
            <person name="Balestrini R."/>
            <person name="Da Silva C."/>
            <person name="Montanini B."/>
            <person name="Hainaut M."/>
            <person name="Levati E."/>
            <person name="Barry K.W."/>
            <person name="Belfiori B."/>
            <person name="Cichocki N."/>
            <person name="Clum A."/>
            <person name="Dockter R.B."/>
            <person name="Fauchery L."/>
            <person name="Guy J."/>
            <person name="Iotti M."/>
            <person name="Le Tacon F."/>
            <person name="Lindquist E.A."/>
            <person name="Lipzen A."/>
            <person name="Malagnac F."/>
            <person name="Mello A."/>
            <person name="Molinier V."/>
            <person name="Miyauchi S."/>
            <person name="Poulain J."/>
            <person name="Riccioni C."/>
            <person name="Rubini A."/>
            <person name="Sitrit Y."/>
            <person name="Splivallo R."/>
            <person name="Traeger S."/>
            <person name="Wang M."/>
            <person name="Zifcakova L."/>
            <person name="Wipf D."/>
            <person name="Zambonelli A."/>
            <person name="Paolocci F."/>
            <person name="Nowrousian M."/>
            <person name="Ottonello S."/>
            <person name="Baldrian P."/>
            <person name="Spatafora J.W."/>
            <person name="Henrissat B."/>
            <person name="Nagy L.G."/>
            <person name="Aury J.M."/>
            <person name="Wincker P."/>
            <person name="Grigoriev I.V."/>
            <person name="Bonfante P."/>
            <person name="Martin F.M."/>
        </authorList>
    </citation>
    <scope>NUCLEOTIDE SEQUENCE [LARGE SCALE GENOMIC DNA]</scope>
    <source>
        <strain evidence="2 3">120613-1</strain>
    </source>
</reference>
<name>A0A3N4K2E8_9PEZI</name>
<keyword evidence="1" id="KW-0812">Transmembrane</keyword>
<dbReference type="EMBL" id="ML120363">
    <property type="protein sequence ID" value="RPB03382.1"/>
    <property type="molecule type" value="Genomic_DNA"/>
</dbReference>
<sequence length="166" mass="18587">MGPFILLVILHLLGVGAFIATVFFRSISSKFAKKRNPARDLESQFCSRHKATRRCYFTITVRRSVKVQGEYREPEFPEIELAQLPKPAIGPFMPDPPCVLETPAPGIAVPEEIANSGILAHHEPISELGVMVEHKPDAPNEKGSPGGDWNYVRIPHYPWSLNSNRF</sequence>
<organism evidence="2 3">
    <name type="scientific">Choiromyces venosus 120613-1</name>
    <dbReference type="NCBI Taxonomy" id="1336337"/>
    <lineage>
        <taxon>Eukaryota</taxon>
        <taxon>Fungi</taxon>
        <taxon>Dikarya</taxon>
        <taxon>Ascomycota</taxon>
        <taxon>Pezizomycotina</taxon>
        <taxon>Pezizomycetes</taxon>
        <taxon>Pezizales</taxon>
        <taxon>Tuberaceae</taxon>
        <taxon>Choiromyces</taxon>
    </lineage>
</organism>
<keyword evidence="1" id="KW-0472">Membrane</keyword>
<evidence type="ECO:0000313" key="2">
    <source>
        <dbReference type="EMBL" id="RPB03382.1"/>
    </source>
</evidence>
<evidence type="ECO:0000313" key="3">
    <source>
        <dbReference type="Proteomes" id="UP000276215"/>
    </source>
</evidence>
<protein>
    <submittedName>
        <fullName evidence="2">Uncharacterized protein</fullName>
    </submittedName>
</protein>
<dbReference type="OrthoDB" id="10490012at2759"/>
<accession>A0A3N4K2E8</accession>
<proteinExistence type="predicted"/>
<evidence type="ECO:0000256" key="1">
    <source>
        <dbReference type="SAM" id="Phobius"/>
    </source>
</evidence>